<evidence type="ECO:0000313" key="1">
    <source>
        <dbReference type="EMBL" id="KAH9786279.1"/>
    </source>
</evidence>
<accession>A0ACB8MKU0</accession>
<protein>
    <submittedName>
        <fullName evidence="1">CW-type domain-containing protein</fullName>
    </submittedName>
</protein>
<dbReference type="Proteomes" id="UP000829398">
    <property type="component" value="Chromosome 3"/>
</dbReference>
<gene>
    <name evidence="1" type="ORF">KPL71_010217</name>
</gene>
<organism evidence="1 2">
    <name type="scientific">Citrus sinensis</name>
    <name type="common">Sweet orange</name>
    <name type="synonym">Citrus aurantium var. sinensis</name>
    <dbReference type="NCBI Taxonomy" id="2711"/>
    <lineage>
        <taxon>Eukaryota</taxon>
        <taxon>Viridiplantae</taxon>
        <taxon>Streptophyta</taxon>
        <taxon>Embryophyta</taxon>
        <taxon>Tracheophyta</taxon>
        <taxon>Spermatophyta</taxon>
        <taxon>Magnoliopsida</taxon>
        <taxon>eudicotyledons</taxon>
        <taxon>Gunneridae</taxon>
        <taxon>Pentapetalae</taxon>
        <taxon>rosids</taxon>
        <taxon>malvids</taxon>
        <taxon>Sapindales</taxon>
        <taxon>Rutaceae</taxon>
        <taxon>Aurantioideae</taxon>
        <taxon>Citrus</taxon>
    </lineage>
</organism>
<name>A0ACB8MKU0_CITSI</name>
<sequence>MISVGNRDANKGLGLGLGFGGGGREMEETELEEGEACSYNNNDNNNDDCDASIDPDIALSYIDEKLQHVLGHFQKDFEGGVSAENLGAKFGGYGSFLPPYQRSPVWSHPRSPPKVQNHNAPPKSPNNLQWENGHRSSAVSSAAPPSLRPGPASSSTSLPTLKAPSINDSVKEEISITSSHAEEYAARQESVNKRNLADQKTLKVRIKVGSDNLSTQKNAEIYSGLGLDVSPSSSLDDSPSESEGLDHEPQDAPFESPTNIIRVMTSFPMREGPLLSPLPDYLIHLTEKEKVLKNSRFVPFPKADSETARGLLNGSDCRKGDEKTVGENKQRSVEKNNFSTEFRNGINKDARSGLFVTPMKEVDIDTLACEEIVTETLKLPLLSNSYSNVVDTTKSTSRASDTSREACKSAMRDTVSSLVKEESLRPLHTEETGWDEKSKAGLTGKIWEDKKTSSADDVAVYPSKDGYSKREKTFDSVKAESNVLMARKALDTDLIDPPKQKANQRVTSHELDGKLPTGKEHQSSGVKKKSKGSQSHGSVAADLPKESSKVSCSSVTKNKKSAHAENYMNRRETENRSLKDIEKVEDRYREFFGDVESEQEEKKMVLLDLHSEDRPNECEVVDKSASTLNSASKERSSGKRADKFSTLETYPKLVQSGAPPRGPGPVSDAGQATTAPVLIEENWVCCDKCQKWRLLPLGTNPDNLPEKWLCSMLTWLLTVLSLHMSRPGMNRCSVSEEETTKALIAQYQVPGPESQNNLQINPGGVLSSVNLADVQHPDQNYPNFSSHPLSHGGKKKPGLKEISSAYKDGAAPLPNSMKKNIQASVRSESLNDMYHSPLASELDARRLSKSSDLSAEKHKYKQKEKHKILDHNSDGGDTKSLKMKSKRDPDRESFRASKKIKAEDLNGTGEDWMPEVGGARGKGGPSLSNGLPISSSGKEQSRHNDYSSKDSKSDTKDRPHVSAKKQKDKVKVSVNDATAKKRKMEGLDNQIYLGSLPSTGNDIRGSRNFVEEFSDNDLRKEKKARVSKSEGKESSVSRGSGKSDKKGSHTKNRHLGPDVGSSFSQRSLDGLDNKRYSGPVQPSVAAASSSSKVSGSHKNKGSFHEAKGSPVESVSSSPMRTSGTRNVDGKNESHDTEFFGIVSPRKCPFDEDEGGSDRSGTANKDKSTVAQHRSLESSMLTMQDKDFSHLSGDKAKAIVPSPDIANRHLTNGNADFLFQDTQHSRKSPTVEQSRDEERRNDSRHHAIGSRPRKSSKGSSSRSKDKSRSSKSDSVYELQDHVPSDEVKPRDGRNRFQEKFGVKPEENENRYVDKKDSGGNLCSEDSKRENQPSVGGHGGPDAICGRDAMSTPKQNLLQDCNGERSSKGFISDKTDQGELVSSRGKLSSLPPSGGAQNETLVRCPRPAHGSHKGIGSDILAADGSQVDEVPKVPKQIRKADHHNGSQHIGSRLPTQNGHRARDPDAPSPARKDSSSQAANNALKEAKDLKHLADRLKNSGSNSESTGLYFQAALKFLHGASLLESSSSESAKHGDLLQSMTIYSSTAKLCEFCAHEYERSKDMAAAALAYKCMEVAYMRVIYSSHSSASRDRHELQTSLHMAPPGESPSSSASDVDNLNHPTTLDKVALPKGVSSPQVTGNHVIAARNRPNFSRLLNFAQDVNFAMEASRKSRSAFAAASVSLEEGQHKEGISSIKRALDFNFQDVEGLLRLEKKRGHPGFSAAVRISLTNPLSPAHRLLSVDMCNNVSLDFLLILPMLLLFSELTRTNLVKFCLRIAIQVV</sequence>
<proteinExistence type="predicted"/>
<keyword evidence="2" id="KW-1185">Reference proteome</keyword>
<comment type="caution">
    <text evidence="1">The sequence shown here is derived from an EMBL/GenBank/DDBJ whole genome shotgun (WGS) entry which is preliminary data.</text>
</comment>
<dbReference type="EMBL" id="CM039172">
    <property type="protein sequence ID" value="KAH9786279.1"/>
    <property type="molecule type" value="Genomic_DNA"/>
</dbReference>
<evidence type="ECO:0000313" key="2">
    <source>
        <dbReference type="Proteomes" id="UP000829398"/>
    </source>
</evidence>
<reference evidence="2" key="1">
    <citation type="journal article" date="2023" name="Hortic. Res.">
        <title>A chromosome-level phased genome enabling allele-level studies in sweet orange: a case study on citrus Huanglongbing tolerance.</title>
        <authorList>
            <person name="Wu B."/>
            <person name="Yu Q."/>
            <person name="Deng Z."/>
            <person name="Duan Y."/>
            <person name="Luo F."/>
            <person name="Gmitter F. Jr."/>
        </authorList>
    </citation>
    <scope>NUCLEOTIDE SEQUENCE [LARGE SCALE GENOMIC DNA]</scope>
    <source>
        <strain evidence="2">cv. Valencia</strain>
    </source>
</reference>